<dbReference type="SUPFAM" id="SSF51261">
    <property type="entry name" value="Duplicated hybrid motif"/>
    <property type="match status" value="1"/>
</dbReference>
<feature type="domain" description="M23ase beta-sheet core" evidence="1">
    <location>
        <begin position="126"/>
        <end position="221"/>
    </location>
</feature>
<organism evidence="2 3">
    <name type="scientific">Candidatus Blackburnbacteria bacterium RIFCSPHIGHO2_01_FULL_43_15b</name>
    <dbReference type="NCBI Taxonomy" id="1797513"/>
    <lineage>
        <taxon>Bacteria</taxon>
        <taxon>Candidatus Blackburniibacteriota</taxon>
    </lineage>
</organism>
<dbReference type="Pfam" id="PF01551">
    <property type="entry name" value="Peptidase_M23"/>
    <property type="match status" value="1"/>
</dbReference>
<evidence type="ECO:0000313" key="2">
    <source>
        <dbReference type="EMBL" id="OGY09953.1"/>
    </source>
</evidence>
<dbReference type="AlphaFoldDB" id="A0A1G1V3K4"/>
<reference evidence="2 3" key="1">
    <citation type="journal article" date="2016" name="Nat. Commun.">
        <title>Thousands of microbial genomes shed light on interconnected biogeochemical processes in an aquifer system.</title>
        <authorList>
            <person name="Anantharaman K."/>
            <person name="Brown C.T."/>
            <person name="Hug L.A."/>
            <person name="Sharon I."/>
            <person name="Castelle C.J."/>
            <person name="Probst A.J."/>
            <person name="Thomas B.C."/>
            <person name="Singh A."/>
            <person name="Wilkins M.J."/>
            <person name="Karaoz U."/>
            <person name="Brodie E.L."/>
            <person name="Williams K.H."/>
            <person name="Hubbard S.S."/>
            <person name="Banfield J.F."/>
        </authorList>
    </citation>
    <scope>NUCLEOTIDE SEQUENCE [LARGE SCALE GENOMIC DNA]</scope>
</reference>
<dbReference type="STRING" id="1797513.A2782_04600"/>
<dbReference type="PANTHER" id="PTHR21666:SF270">
    <property type="entry name" value="MUREIN HYDROLASE ACTIVATOR ENVC"/>
    <property type="match status" value="1"/>
</dbReference>
<dbReference type="Proteomes" id="UP000177967">
    <property type="component" value="Unassembled WGS sequence"/>
</dbReference>
<name>A0A1G1V3K4_9BACT</name>
<dbReference type="Gene3D" id="2.70.70.10">
    <property type="entry name" value="Glucose Permease (Domain IIA)"/>
    <property type="match status" value="1"/>
</dbReference>
<comment type="caution">
    <text evidence="2">The sequence shown here is derived from an EMBL/GenBank/DDBJ whole genome shotgun (WGS) entry which is preliminary data.</text>
</comment>
<dbReference type="PANTHER" id="PTHR21666">
    <property type="entry name" value="PEPTIDASE-RELATED"/>
    <property type="match status" value="1"/>
</dbReference>
<dbReference type="InterPro" id="IPR050570">
    <property type="entry name" value="Cell_wall_metabolism_enzyme"/>
</dbReference>
<evidence type="ECO:0000313" key="3">
    <source>
        <dbReference type="Proteomes" id="UP000177967"/>
    </source>
</evidence>
<dbReference type="CDD" id="cd12797">
    <property type="entry name" value="M23_peptidase"/>
    <property type="match status" value="1"/>
</dbReference>
<gene>
    <name evidence="2" type="ORF">A2782_04600</name>
</gene>
<sequence length="237" mass="26220">MIQLSTNLLGGYKFRVQVVKQRRNVSCASFFPKWEDIKKTRSGSKISRFFRHVFEKGNLRSMVGKNLAAAAIIASITTPGLGYMPRTQNATFAEVDVLSIDQPLSTDVRLRYPVEFVTINQGYFSYHPGIDLKGKVGDPIKPVMDGKVIVIENFRFGYGKSIVIDHLNGYGSRYAHLSKILVTVGQDIDTRTTIGEVGTTGRATGPHLHLEIYRNGAKINPLTFLPPLTTTTTASAQ</sequence>
<dbReference type="InterPro" id="IPR011055">
    <property type="entry name" value="Dup_hybrid_motif"/>
</dbReference>
<accession>A0A1G1V3K4</accession>
<evidence type="ECO:0000259" key="1">
    <source>
        <dbReference type="Pfam" id="PF01551"/>
    </source>
</evidence>
<dbReference type="InterPro" id="IPR016047">
    <property type="entry name" value="M23ase_b-sheet_dom"/>
</dbReference>
<dbReference type="EMBL" id="MHBW01000003">
    <property type="protein sequence ID" value="OGY09953.1"/>
    <property type="molecule type" value="Genomic_DNA"/>
</dbReference>
<protein>
    <recommendedName>
        <fullName evidence="1">M23ase beta-sheet core domain-containing protein</fullName>
    </recommendedName>
</protein>
<proteinExistence type="predicted"/>
<dbReference type="GO" id="GO:0004222">
    <property type="term" value="F:metalloendopeptidase activity"/>
    <property type="evidence" value="ECO:0007669"/>
    <property type="project" value="TreeGrafter"/>
</dbReference>